<evidence type="ECO:0000256" key="1">
    <source>
        <dbReference type="SAM" id="SignalP"/>
    </source>
</evidence>
<feature type="chain" id="PRO_5004908404" description="DUF3078 domain-containing protein" evidence="1">
    <location>
        <begin position="37"/>
        <end position="343"/>
    </location>
</feature>
<gene>
    <name evidence="2" type="ORF">Hsw_3725</name>
</gene>
<name>W8FC99_9BACT</name>
<proteinExistence type="predicted"/>
<feature type="signal peptide" evidence="1">
    <location>
        <begin position="1"/>
        <end position="36"/>
    </location>
</feature>
<accession>W8FC99</accession>
<sequence length="343" mass="38008">MGAGFLMSPSLPMPPSYLFRLSTLVLLALPLVRAHAQNDAPNRVPTPLPTYKISAEVDTVRGWRRGGAGTLNFSQVSLRNWAPGGQSSLSLLASGNVFLHYRGPEHTFDLAGNFVYGLLKAGKSRLRKNDDRLELNGRYARQFTETLSYAAQVNLKTQLTPTKAFDKPDSLLSTFFAPAYILASLGIEYRPNTDFSLLLSPATGKFTVVADQGLADAGSFGVRGARLNADGMPIPGTGERLREELGAYLNARYRHVLGPNITYNTKLELFSNYFHNPQNIDVNWENLIDFKVNRFVSASVTTLLVYDDDILVPLDRNEDGIPDDRGRRIQFKETLGIGLTYKF</sequence>
<evidence type="ECO:0008006" key="4">
    <source>
        <dbReference type="Google" id="ProtNLM"/>
    </source>
</evidence>
<dbReference type="Proteomes" id="UP000019423">
    <property type="component" value="Chromosome"/>
</dbReference>
<dbReference type="Pfam" id="PF11276">
    <property type="entry name" value="DUF3078"/>
    <property type="match status" value="1"/>
</dbReference>
<evidence type="ECO:0000313" key="3">
    <source>
        <dbReference type="Proteomes" id="UP000019423"/>
    </source>
</evidence>
<dbReference type="InterPro" id="IPR021428">
    <property type="entry name" value="DUF3078"/>
</dbReference>
<keyword evidence="1" id="KW-0732">Signal</keyword>
<dbReference type="PATRIC" id="fig|1227739.3.peg.3882"/>
<dbReference type="KEGG" id="hsw:Hsw_3725"/>
<organism evidence="2 3">
    <name type="scientific">Hymenobacter swuensis DY53</name>
    <dbReference type="NCBI Taxonomy" id="1227739"/>
    <lineage>
        <taxon>Bacteria</taxon>
        <taxon>Pseudomonadati</taxon>
        <taxon>Bacteroidota</taxon>
        <taxon>Cytophagia</taxon>
        <taxon>Cytophagales</taxon>
        <taxon>Hymenobacteraceae</taxon>
        <taxon>Hymenobacter</taxon>
    </lineage>
</organism>
<dbReference type="STRING" id="1227739.Hsw_3725"/>
<keyword evidence="3" id="KW-1185">Reference proteome</keyword>
<dbReference type="eggNOG" id="COG3137">
    <property type="taxonomic scope" value="Bacteria"/>
</dbReference>
<reference evidence="2 3" key="1">
    <citation type="submission" date="2014-01" db="EMBL/GenBank/DDBJ databases">
        <title>Complete genome sequence of ionizing-radiation resistance bacterium Hymenobacter swuensis DY53.</title>
        <authorList>
            <person name="Jung J.-H."/>
            <person name="Jeong S.-W."/>
            <person name="Joe M.-H."/>
            <person name="Cho y.-j."/>
            <person name="Kim M.-K."/>
            <person name="Lim S.-Y."/>
        </authorList>
    </citation>
    <scope>NUCLEOTIDE SEQUENCE [LARGE SCALE GENOMIC DNA]</scope>
    <source>
        <strain evidence="2 3">DY53</strain>
    </source>
</reference>
<dbReference type="EMBL" id="CP007145">
    <property type="protein sequence ID" value="AHJ99320.1"/>
    <property type="molecule type" value="Genomic_DNA"/>
</dbReference>
<dbReference type="OrthoDB" id="1495718at2"/>
<dbReference type="HOGENOM" id="CLU_057100_1_1_10"/>
<protein>
    <recommendedName>
        <fullName evidence="4">DUF3078 domain-containing protein</fullName>
    </recommendedName>
</protein>
<dbReference type="AlphaFoldDB" id="W8FC99"/>
<evidence type="ECO:0000313" key="2">
    <source>
        <dbReference type="EMBL" id="AHJ99320.1"/>
    </source>
</evidence>